<name>A0ACC0AU05_CATRO</name>
<comment type="caution">
    <text evidence="1">The sequence shown here is derived from an EMBL/GenBank/DDBJ whole genome shotgun (WGS) entry which is preliminary data.</text>
</comment>
<sequence length="93" mass="10030">MAVGEVLADMLIHPIHAAELEKKEEQTAPRVERTAVAAGVPQQVTNIGPQLATNAGLLQERTARPNQEKGCTAVFRPSATTQHLLKKLVRGLL</sequence>
<accession>A0ACC0AU05</accession>
<gene>
    <name evidence="1" type="ORF">M9H77_22256</name>
</gene>
<organism evidence="1 2">
    <name type="scientific">Catharanthus roseus</name>
    <name type="common">Madagascar periwinkle</name>
    <name type="synonym">Vinca rosea</name>
    <dbReference type="NCBI Taxonomy" id="4058"/>
    <lineage>
        <taxon>Eukaryota</taxon>
        <taxon>Viridiplantae</taxon>
        <taxon>Streptophyta</taxon>
        <taxon>Embryophyta</taxon>
        <taxon>Tracheophyta</taxon>
        <taxon>Spermatophyta</taxon>
        <taxon>Magnoliopsida</taxon>
        <taxon>eudicotyledons</taxon>
        <taxon>Gunneridae</taxon>
        <taxon>Pentapetalae</taxon>
        <taxon>asterids</taxon>
        <taxon>lamiids</taxon>
        <taxon>Gentianales</taxon>
        <taxon>Apocynaceae</taxon>
        <taxon>Rauvolfioideae</taxon>
        <taxon>Vinceae</taxon>
        <taxon>Catharanthinae</taxon>
        <taxon>Catharanthus</taxon>
    </lineage>
</organism>
<proteinExistence type="predicted"/>
<protein>
    <submittedName>
        <fullName evidence="1">Uncharacterized protein</fullName>
    </submittedName>
</protein>
<dbReference type="Proteomes" id="UP001060085">
    <property type="component" value="Linkage Group LG05"/>
</dbReference>
<evidence type="ECO:0000313" key="2">
    <source>
        <dbReference type="Proteomes" id="UP001060085"/>
    </source>
</evidence>
<evidence type="ECO:0000313" key="1">
    <source>
        <dbReference type="EMBL" id="KAI5662933.1"/>
    </source>
</evidence>
<reference evidence="2" key="1">
    <citation type="journal article" date="2023" name="Nat. Plants">
        <title>Single-cell RNA sequencing provides a high-resolution roadmap for understanding the multicellular compartmentation of specialized metabolism.</title>
        <authorList>
            <person name="Sun S."/>
            <person name="Shen X."/>
            <person name="Li Y."/>
            <person name="Li Y."/>
            <person name="Wang S."/>
            <person name="Li R."/>
            <person name="Zhang H."/>
            <person name="Shen G."/>
            <person name="Guo B."/>
            <person name="Wei J."/>
            <person name="Xu J."/>
            <person name="St-Pierre B."/>
            <person name="Chen S."/>
            <person name="Sun C."/>
        </authorList>
    </citation>
    <scope>NUCLEOTIDE SEQUENCE [LARGE SCALE GENOMIC DNA]</scope>
</reference>
<keyword evidence="2" id="KW-1185">Reference proteome</keyword>
<dbReference type="EMBL" id="CM044705">
    <property type="protein sequence ID" value="KAI5662933.1"/>
    <property type="molecule type" value="Genomic_DNA"/>
</dbReference>